<accession>A0A379FGD2</accession>
<proteinExistence type="predicted"/>
<protein>
    <submittedName>
        <fullName evidence="1">Uncharacterized protein</fullName>
    </submittedName>
</protein>
<gene>
    <name evidence="1" type="ORF">NCTC11938_00990</name>
</gene>
<name>A0A379FGD2_PROMI</name>
<reference evidence="1 2" key="1">
    <citation type="submission" date="2018-06" db="EMBL/GenBank/DDBJ databases">
        <authorList>
            <consortium name="Pathogen Informatics"/>
            <person name="Doyle S."/>
        </authorList>
    </citation>
    <scope>NUCLEOTIDE SEQUENCE [LARGE SCALE GENOMIC DNA]</scope>
    <source>
        <strain evidence="1 2">NCTC11938</strain>
    </source>
</reference>
<evidence type="ECO:0000313" key="1">
    <source>
        <dbReference type="EMBL" id="SUC18978.1"/>
    </source>
</evidence>
<dbReference type="Proteomes" id="UP000254191">
    <property type="component" value="Unassembled WGS sequence"/>
</dbReference>
<organism evidence="1 2">
    <name type="scientific">Proteus mirabilis</name>
    <dbReference type="NCBI Taxonomy" id="584"/>
    <lineage>
        <taxon>Bacteria</taxon>
        <taxon>Pseudomonadati</taxon>
        <taxon>Pseudomonadota</taxon>
        <taxon>Gammaproteobacteria</taxon>
        <taxon>Enterobacterales</taxon>
        <taxon>Morganellaceae</taxon>
        <taxon>Proteus</taxon>
    </lineage>
</organism>
<dbReference type="AlphaFoldDB" id="A0A379FGD2"/>
<sequence length="31" mass="3698">MRQIKISSGSWQKDLEMVITVIDEDKFKKIM</sequence>
<evidence type="ECO:0000313" key="2">
    <source>
        <dbReference type="Proteomes" id="UP000254191"/>
    </source>
</evidence>
<dbReference type="EMBL" id="UGTS01000004">
    <property type="protein sequence ID" value="SUC18978.1"/>
    <property type="molecule type" value="Genomic_DNA"/>
</dbReference>